<dbReference type="AlphaFoldDB" id="A0A2N0NTU0"/>
<protein>
    <submittedName>
        <fullName evidence="1">Uncharacterized protein</fullName>
    </submittedName>
</protein>
<dbReference type="VEuPathDB" id="FungiDB:RhiirA1_479977"/>
<proteinExistence type="predicted"/>
<sequence length="405" mass="47406">MSQNVLSEMSVISPYVMFLGPGRRRTAPDVYFEGPERQRTAPDIYFKGKVLDVKERLRTFILKVLDAKEQLRTFISKVLDAKERLRTFISKVLDAKEWLRTFISKVKEAETSSGLPYRRQKNLKQARKSETEFWIPISKARESENEFQTSISKIKEAENLDSHTKVFPYEGKIFARESKNEFRAPISKEHDSLDTPEQNFKGFGTSRFSKRECRASLDEPDLEIFSVFQKFTASERNFKGLVFSLASGRKNLKICSSQNFPMEPINEIVNMPPKVIPTDSFKPINQVSSNILMVRTQQEEHLRKKAVELGEDPDIFMTITEKDRLDSIAFRDRIETDSQMCDYAEEVKEDPKEYMDMKVWERLIEEEIIHYSLEKDGITSSWLDTDEKWKKTRYTIIWTDLSTFN</sequence>
<reference evidence="1 2" key="2">
    <citation type="submission" date="2017-09" db="EMBL/GenBank/DDBJ databases">
        <title>Extensive intraspecific genome diversity in a model arbuscular mycorrhizal fungus.</title>
        <authorList>
            <person name="Chen E.C."/>
            <person name="Morin E."/>
            <person name="Beaudet D."/>
            <person name="Noel J."/>
            <person name="Ndikumana S."/>
            <person name="Charron P."/>
            <person name="St-Onge C."/>
            <person name="Giorgi J."/>
            <person name="Grigoriev I.V."/>
            <person name="Roux C."/>
            <person name="Martin F.M."/>
            <person name="Corradi N."/>
        </authorList>
    </citation>
    <scope>NUCLEOTIDE SEQUENCE [LARGE SCALE GENOMIC DNA]</scope>
    <source>
        <strain evidence="1 2">A5</strain>
    </source>
</reference>
<dbReference type="EMBL" id="LLXJ01002876">
    <property type="protein sequence ID" value="PKB97988.1"/>
    <property type="molecule type" value="Genomic_DNA"/>
</dbReference>
<reference evidence="1 2" key="1">
    <citation type="submission" date="2016-04" db="EMBL/GenBank/DDBJ databases">
        <title>Genome analyses suggest a sexual origin of heterokaryosis in a supposedly ancient asexual fungus.</title>
        <authorList>
            <person name="Ropars J."/>
            <person name="Sedzielewska K."/>
            <person name="Noel J."/>
            <person name="Charron P."/>
            <person name="Farinelli L."/>
            <person name="Marton T."/>
            <person name="Kruger M."/>
            <person name="Pelin A."/>
            <person name="Brachmann A."/>
            <person name="Corradi N."/>
        </authorList>
    </citation>
    <scope>NUCLEOTIDE SEQUENCE [LARGE SCALE GENOMIC DNA]</scope>
    <source>
        <strain evidence="1 2">A5</strain>
    </source>
</reference>
<accession>A0A2N0NTU0</accession>
<evidence type="ECO:0000313" key="1">
    <source>
        <dbReference type="EMBL" id="PKB97988.1"/>
    </source>
</evidence>
<evidence type="ECO:0000313" key="2">
    <source>
        <dbReference type="Proteomes" id="UP000232722"/>
    </source>
</evidence>
<gene>
    <name evidence="1" type="ORF">RhiirA5_432154</name>
</gene>
<name>A0A2N0NTU0_9GLOM</name>
<organism evidence="1 2">
    <name type="scientific">Rhizophagus irregularis</name>
    <dbReference type="NCBI Taxonomy" id="588596"/>
    <lineage>
        <taxon>Eukaryota</taxon>
        <taxon>Fungi</taxon>
        <taxon>Fungi incertae sedis</taxon>
        <taxon>Mucoromycota</taxon>
        <taxon>Glomeromycotina</taxon>
        <taxon>Glomeromycetes</taxon>
        <taxon>Glomerales</taxon>
        <taxon>Glomeraceae</taxon>
        <taxon>Rhizophagus</taxon>
    </lineage>
</organism>
<dbReference type="Proteomes" id="UP000232722">
    <property type="component" value="Unassembled WGS sequence"/>
</dbReference>
<comment type="caution">
    <text evidence="1">The sequence shown here is derived from an EMBL/GenBank/DDBJ whole genome shotgun (WGS) entry which is preliminary data.</text>
</comment>